<reference evidence="1" key="1">
    <citation type="submission" date="2018-01" db="EMBL/GenBank/DDBJ databases">
        <authorList>
            <person name="Yu X.-D."/>
        </authorList>
    </citation>
    <scope>NUCLEOTIDE SEQUENCE</scope>
    <source>
        <strain evidence="1">ZX-21</strain>
    </source>
</reference>
<sequence length="100" mass="11321">MNDEEESLALPELVAVGQYEPSYPLKDLSRSQKKQLWAHLKRYHCNIAASLTVDSGDQGFCKLMSEFDGNLVLHLKYFPADIRSSIESEINFTHCEIVGC</sequence>
<comment type="caution">
    <text evidence="1">The sequence shown here is derived from an EMBL/GenBank/DDBJ whole genome shotgun (WGS) entry which is preliminary data.</text>
</comment>
<evidence type="ECO:0000313" key="1">
    <source>
        <dbReference type="EMBL" id="POP51513.1"/>
    </source>
</evidence>
<organism evidence="1 2">
    <name type="scientific">Zhongshania marina</name>
    <dbReference type="NCBI Taxonomy" id="2304603"/>
    <lineage>
        <taxon>Bacteria</taxon>
        <taxon>Pseudomonadati</taxon>
        <taxon>Pseudomonadota</taxon>
        <taxon>Gammaproteobacteria</taxon>
        <taxon>Cellvibrionales</taxon>
        <taxon>Spongiibacteraceae</taxon>
        <taxon>Zhongshania</taxon>
    </lineage>
</organism>
<dbReference type="AlphaFoldDB" id="A0A2S4HC01"/>
<dbReference type="Proteomes" id="UP000237222">
    <property type="component" value="Unassembled WGS sequence"/>
</dbReference>
<gene>
    <name evidence="1" type="ORF">C0068_16375</name>
</gene>
<dbReference type="EMBL" id="PQGG01000038">
    <property type="protein sequence ID" value="POP51513.1"/>
    <property type="molecule type" value="Genomic_DNA"/>
</dbReference>
<dbReference type="RefSeq" id="WP_103685555.1">
    <property type="nucleotide sequence ID" value="NZ_PQGG01000038.1"/>
</dbReference>
<protein>
    <submittedName>
        <fullName evidence="1">Uncharacterized protein</fullName>
    </submittedName>
</protein>
<evidence type="ECO:0000313" key="2">
    <source>
        <dbReference type="Proteomes" id="UP000237222"/>
    </source>
</evidence>
<name>A0A2S4HC01_9GAMM</name>
<accession>A0A2S4HC01</accession>
<proteinExistence type="predicted"/>